<accession>A0A0N1PC09</accession>
<evidence type="ECO:0000313" key="7">
    <source>
        <dbReference type="EMBL" id="KPI86783.1"/>
    </source>
</evidence>
<proteinExistence type="predicted"/>
<dbReference type="EMBL" id="LJSK01000116">
    <property type="protein sequence ID" value="KPI86783.1"/>
    <property type="molecule type" value="Genomic_DNA"/>
</dbReference>
<evidence type="ECO:0000256" key="5">
    <source>
        <dbReference type="SAM" id="MobiDB-lite"/>
    </source>
</evidence>
<sequence>MNAHANYSSTRPAQDRGFSSRNTASANEGTARCKHCSKLVLVESMEEHEAFFCTLKPIRCQHFKANGEVCGFLCSGIDALRDHYKTCKDHPHKRRSVSIREGSSARGASDRGVEWCDDCHQAFFDRASQIEHQRICPLKSVPCPLLCGVWMPRSEVPDHILYTAIKHKPLRRPSAADYGGDNIHMVVAVLMEALQRTKKTGQQQKALSEDVTSTAESSVSLNHASPRRSIASVEDLPVALIGSPKLQSIARQFAAASVELNALPVDIISVVSFQGPCEENLTKAEMPEKDGNPLVLPSSPQIEGLQDQAAAPAVNEIKAEKPTKAVAPPSSPQKSVEPRAARSRKRKTPSGAKKRKPSSAAVPAPPPVVATLRASPSAVACPPSKVRYEDFIIKVPPPAVRVKSPPPFVHLRATYPRSIVSSRAMLLQDVGELSSRSLPLPNPMAVSPRVNRTSIVL</sequence>
<dbReference type="PROSITE" id="PS50145">
    <property type="entry name" value="ZF_TRAF"/>
    <property type="match status" value="1"/>
</dbReference>
<keyword evidence="2 4" id="KW-0863">Zinc-finger</keyword>
<dbReference type="GO" id="GO:0008270">
    <property type="term" value="F:zinc ion binding"/>
    <property type="evidence" value="ECO:0007669"/>
    <property type="project" value="UniProtKB-KW"/>
</dbReference>
<feature type="domain" description="TRAF-type" evidence="6">
    <location>
        <begin position="132"/>
        <end position="160"/>
    </location>
</feature>
<feature type="compositionally biased region" description="Basic residues" evidence="5">
    <location>
        <begin position="341"/>
        <end position="357"/>
    </location>
</feature>
<keyword evidence="8" id="KW-1185">Reference proteome</keyword>
<keyword evidence="3 4" id="KW-0862">Zinc</keyword>
<evidence type="ECO:0000256" key="1">
    <source>
        <dbReference type="ARBA" id="ARBA00022723"/>
    </source>
</evidence>
<dbReference type="VEuPathDB" id="TriTrypDB:Lsey_0116_0130"/>
<reference evidence="7 8" key="1">
    <citation type="journal article" date="2015" name="PLoS Pathog.">
        <title>Leptomonas seymouri: Adaptations to the Dixenous Life Cycle Analyzed by Genome Sequencing, Transcriptome Profiling and Co-infection with Leishmania donovani.</title>
        <authorList>
            <person name="Kraeva N."/>
            <person name="Butenko A."/>
            <person name="Hlavacova J."/>
            <person name="Kostygov A."/>
            <person name="Myskova J."/>
            <person name="Grybchuk D."/>
            <person name="Lestinova T."/>
            <person name="Votypka J."/>
            <person name="Volf P."/>
            <person name="Opperdoes F."/>
            <person name="Flegontov P."/>
            <person name="Lukes J."/>
            <person name="Yurchenko V."/>
        </authorList>
    </citation>
    <scope>NUCLEOTIDE SEQUENCE [LARGE SCALE GENOMIC DNA]</scope>
    <source>
        <strain evidence="7 8">ATCC 30220</strain>
    </source>
</reference>
<protein>
    <recommendedName>
        <fullName evidence="6">TRAF-type domain-containing protein</fullName>
    </recommendedName>
</protein>
<dbReference type="Gene3D" id="3.30.40.10">
    <property type="entry name" value="Zinc/RING finger domain, C3HC4 (zinc finger)"/>
    <property type="match status" value="1"/>
</dbReference>
<name>A0A0N1PC09_LEPSE</name>
<dbReference type="InterPro" id="IPR013083">
    <property type="entry name" value="Znf_RING/FYVE/PHD"/>
</dbReference>
<feature type="zinc finger region" description="TRAF-type" evidence="4">
    <location>
        <begin position="132"/>
        <end position="160"/>
    </location>
</feature>
<dbReference type="InterPro" id="IPR001293">
    <property type="entry name" value="Znf_TRAF"/>
</dbReference>
<evidence type="ECO:0000313" key="8">
    <source>
        <dbReference type="Proteomes" id="UP000038009"/>
    </source>
</evidence>
<dbReference type="OMA" id="EHEAFFC"/>
<organism evidence="7 8">
    <name type="scientific">Leptomonas seymouri</name>
    <dbReference type="NCBI Taxonomy" id="5684"/>
    <lineage>
        <taxon>Eukaryota</taxon>
        <taxon>Discoba</taxon>
        <taxon>Euglenozoa</taxon>
        <taxon>Kinetoplastea</taxon>
        <taxon>Metakinetoplastina</taxon>
        <taxon>Trypanosomatida</taxon>
        <taxon>Trypanosomatidae</taxon>
        <taxon>Leishmaniinae</taxon>
        <taxon>Leptomonas</taxon>
    </lineage>
</organism>
<dbReference type="AlphaFoldDB" id="A0A0N1PC09"/>
<dbReference type="OrthoDB" id="10447486at2759"/>
<feature type="region of interest" description="Disordered" evidence="5">
    <location>
        <begin position="201"/>
        <end position="226"/>
    </location>
</feature>
<evidence type="ECO:0000256" key="4">
    <source>
        <dbReference type="PROSITE-ProRule" id="PRU00207"/>
    </source>
</evidence>
<feature type="region of interest" description="Disordered" evidence="5">
    <location>
        <begin position="320"/>
        <end position="367"/>
    </location>
</feature>
<feature type="region of interest" description="Disordered" evidence="5">
    <location>
        <begin position="1"/>
        <end position="24"/>
    </location>
</feature>
<evidence type="ECO:0000256" key="2">
    <source>
        <dbReference type="ARBA" id="ARBA00022771"/>
    </source>
</evidence>
<feature type="compositionally biased region" description="Polar residues" evidence="5">
    <location>
        <begin position="201"/>
        <end position="223"/>
    </location>
</feature>
<gene>
    <name evidence="7" type="ORF">ABL78_4152</name>
</gene>
<keyword evidence="1 4" id="KW-0479">Metal-binding</keyword>
<comment type="caution">
    <text evidence="7">The sequence shown here is derived from an EMBL/GenBank/DDBJ whole genome shotgun (WGS) entry which is preliminary data.</text>
</comment>
<dbReference type="Proteomes" id="UP000038009">
    <property type="component" value="Unassembled WGS sequence"/>
</dbReference>
<evidence type="ECO:0000256" key="3">
    <source>
        <dbReference type="ARBA" id="ARBA00022833"/>
    </source>
</evidence>
<evidence type="ECO:0000259" key="6">
    <source>
        <dbReference type="PROSITE" id="PS50145"/>
    </source>
</evidence>